<dbReference type="GO" id="GO:0005975">
    <property type="term" value="P:carbohydrate metabolic process"/>
    <property type="evidence" value="ECO:0007669"/>
    <property type="project" value="UniProtKB-ARBA"/>
</dbReference>
<organism evidence="4 5">
    <name type="scientific">Collinsella intestinalis</name>
    <dbReference type="NCBI Taxonomy" id="147207"/>
    <lineage>
        <taxon>Bacteria</taxon>
        <taxon>Bacillati</taxon>
        <taxon>Actinomycetota</taxon>
        <taxon>Coriobacteriia</taxon>
        <taxon>Coriobacteriales</taxon>
        <taxon>Coriobacteriaceae</taxon>
        <taxon>Collinsella</taxon>
    </lineage>
</organism>
<reference evidence="4" key="1">
    <citation type="submission" date="2021-02" db="EMBL/GenBank/DDBJ databases">
        <title>Infant gut strain persistence is associated with maternal origin, phylogeny, and functional potential including surface adhesion and iron acquisition.</title>
        <authorList>
            <person name="Lou Y.C."/>
        </authorList>
    </citation>
    <scope>NUCLEOTIDE SEQUENCE</scope>
    <source>
        <strain evidence="4">L3_128_245G1_dasL3_128_245G1_concoct_49</strain>
    </source>
</reference>
<feature type="transmembrane region" description="Helical" evidence="2">
    <location>
        <begin position="276"/>
        <end position="295"/>
    </location>
</feature>
<evidence type="ECO:0000256" key="2">
    <source>
        <dbReference type="SAM" id="Phobius"/>
    </source>
</evidence>
<evidence type="ECO:0000256" key="1">
    <source>
        <dbReference type="SAM" id="MobiDB-lite"/>
    </source>
</evidence>
<dbReference type="Pfam" id="PF17802">
    <property type="entry name" value="SpaA"/>
    <property type="match status" value="1"/>
</dbReference>
<feature type="region of interest" description="Disordered" evidence="1">
    <location>
        <begin position="234"/>
        <end position="269"/>
    </location>
</feature>
<sequence length="305" mass="31283">MAVDLASVKVVIKDGDKGSLDVTQAFDVKLDGRELSVSTSDLKAASPDVSKDAKVFLTYSASINPDGLTAGPSKPKKNFAHIVYTANPDAQRAAEGATATTKEDGAIVYTWALAINKVAQDGNTPLEGAVFTLEDHGGRYVAANGTRSDKPIELTSDSEGVVYVAGLDAGAYVLRETKAPAGYEVAAKPVNVTIESHFENGVPSLSAKEDAKLAAVQVDDVTGDVVLTVQNRASASNGGTVNPVEPGTGDGDKDKLPGTGGARPGNLAQTGDGQTLMIAGTAIAGVIAIAVAAAWRRHRKIGLGE</sequence>
<dbReference type="SUPFAM" id="SSF49478">
    <property type="entry name" value="Cna protein B-type domain"/>
    <property type="match status" value="1"/>
</dbReference>
<evidence type="ECO:0000259" key="3">
    <source>
        <dbReference type="Pfam" id="PF17802"/>
    </source>
</evidence>
<gene>
    <name evidence="4" type="ORF">KHY67_06890</name>
</gene>
<dbReference type="Gene3D" id="2.60.40.740">
    <property type="match status" value="1"/>
</dbReference>
<evidence type="ECO:0000313" key="4">
    <source>
        <dbReference type="EMBL" id="MBS5147405.1"/>
    </source>
</evidence>
<name>A0A943BR46_9ACTN</name>
<dbReference type="InterPro" id="IPR041033">
    <property type="entry name" value="SpaA_PFL_dom_1"/>
</dbReference>
<protein>
    <recommendedName>
        <fullName evidence="3">SpaA-like prealbumin fold domain-containing protein</fullName>
    </recommendedName>
</protein>
<proteinExistence type="predicted"/>
<dbReference type="AlphaFoldDB" id="A0A943BR46"/>
<feature type="domain" description="SpaA-like prealbumin fold" evidence="3">
    <location>
        <begin position="113"/>
        <end position="195"/>
    </location>
</feature>
<comment type="caution">
    <text evidence="4">The sequence shown here is derived from an EMBL/GenBank/DDBJ whole genome shotgun (WGS) entry which is preliminary data.</text>
</comment>
<accession>A0A943BR46</accession>
<keyword evidence="2" id="KW-1133">Transmembrane helix</keyword>
<dbReference type="EMBL" id="JAGZJA010000009">
    <property type="protein sequence ID" value="MBS5147405.1"/>
    <property type="molecule type" value="Genomic_DNA"/>
</dbReference>
<keyword evidence="2" id="KW-0812">Transmembrane</keyword>
<evidence type="ECO:0000313" key="5">
    <source>
        <dbReference type="Proteomes" id="UP000738879"/>
    </source>
</evidence>
<dbReference type="Gene3D" id="2.60.40.10">
    <property type="entry name" value="Immunoglobulins"/>
    <property type="match status" value="1"/>
</dbReference>
<keyword evidence="2" id="KW-0472">Membrane</keyword>
<dbReference type="Proteomes" id="UP000738879">
    <property type="component" value="Unassembled WGS sequence"/>
</dbReference>
<dbReference type="InterPro" id="IPR013783">
    <property type="entry name" value="Ig-like_fold"/>
</dbReference>